<name>A0ABV8QBD7_9MICO</name>
<sequence length="177" mass="18718">MSDSDDSGHGAAGIRDLAASLARELADARARDEALAVFEPARRRLGVTRGERMRAVGRVWRLGALLLSASGELYGTGHVVRAAQPARRSVIALAVAEQRAYQAAAVRGGFPSGETVNFNVTPIDLGQLERTDASGPLVLRDGVAFVRWSPIQLDAVAPLAPYLRDRAALLANPPEGA</sequence>
<evidence type="ECO:0000313" key="1">
    <source>
        <dbReference type="EMBL" id="MFC4244983.1"/>
    </source>
</evidence>
<dbReference type="EMBL" id="JBHSCN010000016">
    <property type="protein sequence ID" value="MFC4244983.1"/>
    <property type="molecule type" value="Genomic_DNA"/>
</dbReference>
<evidence type="ECO:0000313" key="2">
    <source>
        <dbReference type="Proteomes" id="UP001595900"/>
    </source>
</evidence>
<comment type="caution">
    <text evidence="1">The sequence shown here is derived from an EMBL/GenBank/DDBJ whole genome shotgun (WGS) entry which is preliminary data.</text>
</comment>
<reference evidence="2" key="1">
    <citation type="journal article" date="2019" name="Int. J. Syst. Evol. Microbiol.">
        <title>The Global Catalogue of Microorganisms (GCM) 10K type strain sequencing project: providing services to taxonomists for standard genome sequencing and annotation.</title>
        <authorList>
            <consortium name="The Broad Institute Genomics Platform"/>
            <consortium name="The Broad Institute Genome Sequencing Center for Infectious Disease"/>
            <person name="Wu L."/>
            <person name="Ma J."/>
        </authorList>
    </citation>
    <scope>NUCLEOTIDE SEQUENCE [LARGE SCALE GENOMIC DNA]</scope>
    <source>
        <strain evidence="2">CGMCC 1.10363</strain>
    </source>
</reference>
<evidence type="ECO:0008006" key="3">
    <source>
        <dbReference type="Google" id="ProtNLM"/>
    </source>
</evidence>
<keyword evidence="2" id="KW-1185">Reference proteome</keyword>
<organism evidence="1 2">
    <name type="scientific">Gryllotalpicola reticulitermitis</name>
    <dbReference type="NCBI Taxonomy" id="1184153"/>
    <lineage>
        <taxon>Bacteria</taxon>
        <taxon>Bacillati</taxon>
        <taxon>Actinomycetota</taxon>
        <taxon>Actinomycetes</taxon>
        <taxon>Micrococcales</taxon>
        <taxon>Microbacteriaceae</taxon>
        <taxon>Gryllotalpicola</taxon>
    </lineage>
</organism>
<gene>
    <name evidence="1" type="ORF">ACFOYW_16565</name>
</gene>
<dbReference type="Proteomes" id="UP001595900">
    <property type="component" value="Unassembled WGS sequence"/>
</dbReference>
<protein>
    <recommendedName>
        <fullName evidence="3">Glutaminase</fullName>
    </recommendedName>
</protein>
<proteinExistence type="predicted"/>
<accession>A0ABV8QBD7</accession>
<dbReference type="RefSeq" id="WP_390231513.1">
    <property type="nucleotide sequence ID" value="NZ_JBHSCN010000016.1"/>
</dbReference>